<keyword evidence="3" id="KW-1185">Reference proteome</keyword>
<reference evidence="2 3" key="1">
    <citation type="journal article" date="2018" name="Sci. Rep.">
        <title>Comparative genomics provides insights into the lifestyle and reveals functional heterogeneity of dark septate endophytic fungi.</title>
        <authorList>
            <person name="Knapp D.G."/>
            <person name="Nemeth J.B."/>
            <person name="Barry K."/>
            <person name="Hainaut M."/>
            <person name="Henrissat B."/>
            <person name="Johnson J."/>
            <person name="Kuo A."/>
            <person name="Lim J.H.P."/>
            <person name="Lipzen A."/>
            <person name="Nolan M."/>
            <person name="Ohm R.A."/>
            <person name="Tamas L."/>
            <person name="Grigoriev I.V."/>
            <person name="Spatafora J.W."/>
            <person name="Nagy L.G."/>
            <person name="Kovacs G.M."/>
        </authorList>
    </citation>
    <scope>NUCLEOTIDE SEQUENCE [LARGE SCALE GENOMIC DNA]</scope>
    <source>
        <strain evidence="2 3">DSE2036</strain>
    </source>
</reference>
<sequence>MAASQSSSSEGYIFRMSPPTVPVLETPDVDVSSFNRPTYGVCTRMLSGPRASSPKVTIPEMPPAEISVPKNPATRQPSPCRLVSEELSSEGPETDSEFEDDLDGALSLISKGFFDVFKRHLDELNKNVHGMVLRVFRREGNENVPDDEYKAEMLARMAEIIPVPLSAIFDTRKPITINIRRLIELGSRDDTHLFPEVPLATPIIPTKMVPFRGVVVKELDSEIASMLVDSVMDMFEGELGRDYGGQIGWTLAVQEDLHSLRHRLEPGTKCCFFRMMEEDFDGGDQISRTRDIEVFSFTFMCDTCKTRHDIRIFR</sequence>
<organism evidence="2 3">
    <name type="scientific">Periconia macrospinosa</name>
    <dbReference type="NCBI Taxonomy" id="97972"/>
    <lineage>
        <taxon>Eukaryota</taxon>
        <taxon>Fungi</taxon>
        <taxon>Dikarya</taxon>
        <taxon>Ascomycota</taxon>
        <taxon>Pezizomycotina</taxon>
        <taxon>Dothideomycetes</taxon>
        <taxon>Pleosporomycetidae</taxon>
        <taxon>Pleosporales</taxon>
        <taxon>Massarineae</taxon>
        <taxon>Periconiaceae</taxon>
        <taxon>Periconia</taxon>
    </lineage>
</organism>
<gene>
    <name evidence="2" type="ORF">DM02DRAFT_647811</name>
</gene>
<dbReference type="Proteomes" id="UP000244855">
    <property type="component" value="Unassembled WGS sequence"/>
</dbReference>
<name>A0A2V1EFE5_9PLEO</name>
<dbReference type="EMBL" id="KZ805300">
    <property type="protein sequence ID" value="PVI08454.1"/>
    <property type="molecule type" value="Genomic_DNA"/>
</dbReference>
<accession>A0A2V1EFE5</accession>
<evidence type="ECO:0000313" key="2">
    <source>
        <dbReference type="EMBL" id="PVI08454.1"/>
    </source>
</evidence>
<evidence type="ECO:0000256" key="1">
    <source>
        <dbReference type="SAM" id="MobiDB-lite"/>
    </source>
</evidence>
<dbReference type="AlphaFoldDB" id="A0A2V1EFE5"/>
<protein>
    <submittedName>
        <fullName evidence="2">Uncharacterized protein</fullName>
    </submittedName>
</protein>
<proteinExistence type="predicted"/>
<feature type="region of interest" description="Disordered" evidence="1">
    <location>
        <begin position="61"/>
        <end position="99"/>
    </location>
</feature>
<evidence type="ECO:0000313" key="3">
    <source>
        <dbReference type="Proteomes" id="UP000244855"/>
    </source>
</evidence>